<protein>
    <submittedName>
        <fullName evidence="2">Uncharacterized protein</fullName>
    </submittedName>
</protein>
<feature type="compositionally biased region" description="Basic residues" evidence="1">
    <location>
        <begin position="7"/>
        <end position="16"/>
    </location>
</feature>
<dbReference type="Proteomes" id="UP000198420">
    <property type="component" value="Unassembled WGS sequence"/>
</dbReference>
<organism evidence="2 3">
    <name type="scientific">Actinomadura mexicana</name>
    <dbReference type="NCBI Taxonomy" id="134959"/>
    <lineage>
        <taxon>Bacteria</taxon>
        <taxon>Bacillati</taxon>
        <taxon>Actinomycetota</taxon>
        <taxon>Actinomycetes</taxon>
        <taxon>Streptosporangiales</taxon>
        <taxon>Thermomonosporaceae</taxon>
        <taxon>Actinomadura</taxon>
    </lineage>
</organism>
<evidence type="ECO:0000313" key="3">
    <source>
        <dbReference type="Proteomes" id="UP000198420"/>
    </source>
</evidence>
<evidence type="ECO:0000313" key="2">
    <source>
        <dbReference type="EMBL" id="SNR71782.1"/>
    </source>
</evidence>
<dbReference type="AlphaFoldDB" id="A0A238YLB2"/>
<evidence type="ECO:0000256" key="1">
    <source>
        <dbReference type="SAM" id="MobiDB-lite"/>
    </source>
</evidence>
<name>A0A238YLB2_9ACTN</name>
<dbReference type="EMBL" id="FZNP01000006">
    <property type="protein sequence ID" value="SNR71782.1"/>
    <property type="molecule type" value="Genomic_DNA"/>
</dbReference>
<keyword evidence="3" id="KW-1185">Reference proteome</keyword>
<feature type="region of interest" description="Disordered" evidence="1">
    <location>
        <begin position="1"/>
        <end position="23"/>
    </location>
</feature>
<accession>A0A238YLB2</accession>
<sequence>MRAGFRAPRRGARNATRRYTAPDAAPSHAVAGVNTHFLYDQ</sequence>
<proteinExistence type="predicted"/>
<gene>
    <name evidence="2" type="ORF">SAMN06265355_10639</name>
</gene>
<reference evidence="3" key="1">
    <citation type="submission" date="2017-06" db="EMBL/GenBank/DDBJ databases">
        <authorList>
            <person name="Varghese N."/>
            <person name="Submissions S."/>
        </authorList>
    </citation>
    <scope>NUCLEOTIDE SEQUENCE [LARGE SCALE GENOMIC DNA]</scope>
    <source>
        <strain evidence="3">DSM 44485</strain>
    </source>
</reference>